<dbReference type="GO" id="GO:0003964">
    <property type="term" value="F:RNA-directed DNA polymerase activity"/>
    <property type="evidence" value="ECO:0007669"/>
    <property type="project" value="UniProtKB-KW"/>
</dbReference>
<evidence type="ECO:0000256" key="10">
    <source>
        <dbReference type="ARBA" id="ARBA00022801"/>
    </source>
</evidence>
<dbReference type="InterPro" id="IPR036875">
    <property type="entry name" value="Znf_CCHC_sf"/>
</dbReference>
<evidence type="ECO:0000313" key="23">
    <source>
        <dbReference type="EMBL" id="KAJ8473319.1"/>
    </source>
</evidence>
<dbReference type="SMART" id="SM00343">
    <property type="entry name" value="ZnF_C2HC"/>
    <property type="match status" value="1"/>
</dbReference>
<keyword evidence="5" id="KW-0548">Nucleotidyltransferase</keyword>
<dbReference type="InterPro" id="IPR000477">
    <property type="entry name" value="RT_dom"/>
</dbReference>
<dbReference type="SUPFAM" id="SSF53098">
    <property type="entry name" value="Ribonuclease H-like"/>
    <property type="match status" value="1"/>
</dbReference>
<dbReference type="Pfam" id="PF00078">
    <property type="entry name" value="RVT_1"/>
    <property type="match status" value="1"/>
</dbReference>
<feature type="compositionally biased region" description="Basic residues" evidence="19">
    <location>
        <begin position="2232"/>
        <end position="2242"/>
    </location>
</feature>
<dbReference type="GO" id="GO:0003677">
    <property type="term" value="F:DNA binding"/>
    <property type="evidence" value="ECO:0007669"/>
    <property type="project" value="UniProtKB-KW"/>
</dbReference>
<dbReference type="PANTHER" id="PTHR37984">
    <property type="entry name" value="PROTEIN CBG26694"/>
    <property type="match status" value="1"/>
</dbReference>
<keyword evidence="16" id="KW-0238">DNA-binding</keyword>
<keyword evidence="9" id="KW-0255">Endonuclease</keyword>
<feature type="compositionally biased region" description="Polar residues" evidence="19">
    <location>
        <begin position="275"/>
        <end position="289"/>
    </location>
</feature>
<keyword evidence="2" id="KW-0507">mRNA processing</keyword>
<dbReference type="Gene3D" id="2.40.70.10">
    <property type="entry name" value="Acid Proteases"/>
    <property type="match status" value="1"/>
</dbReference>
<feature type="region of interest" description="Disordered" evidence="19">
    <location>
        <begin position="2458"/>
        <end position="2545"/>
    </location>
</feature>
<keyword evidence="15" id="KW-0239">DNA-directed DNA polymerase</keyword>
<dbReference type="GO" id="GO:0004190">
    <property type="term" value="F:aspartic-type endopeptidase activity"/>
    <property type="evidence" value="ECO:0007669"/>
    <property type="project" value="UniProtKB-KW"/>
</dbReference>
<keyword evidence="7" id="KW-0479">Metal-binding</keyword>
<feature type="compositionally biased region" description="Low complexity" evidence="19">
    <location>
        <begin position="152"/>
        <end position="161"/>
    </location>
</feature>
<evidence type="ECO:0000256" key="7">
    <source>
        <dbReference type="ARBA" id="ARBA00022723"/>
    </source>
</evidence>
<evidence type="ECO:0000256" key="13">
    <source>
        <dbReference type="ARBA" id="ARBA00022908"/>
    </source>
</evidence>
<evidence type="ECO:0000313" key="24">
    <source>
        <dbReference type="Proteomes" id="UP001215151"/>
    </source>
</evidence>
<dbReference type="InterPro" id="IPR041588">
    <property type="entry name" value="Integrase_H2C2"/>
</dbReference>
<organism evidence="23 24">
    <name type="scientific">Trametes cubensis</name>
    <dbReference type="NCBI Taxonomy" id="1111947"/>
    <lineage>
        <taxon>Eukaryota</taxon>
        <taxon>Fungi</taxon>
        <taxon>Dikarya</taxon>
        <taxon>Basidiomycota</taxon>
        <taxon>Agaricomycotina</taxon>
        <taxon>Agaricomycetes</taxon>
        <taxon>Polyporales</taxon>
        <taxon>Polyporaceae</taxon>
        <taxon>Trametes</taxon>
    </lineage>
</organism>
<name>A0AAD7X8P5_9APHY</name>
<feature type="compositionally biased region" description="Basic and acidic residues" evidence="19">
    <location>
        <begin position="291"/>
        <end position="300"/>
    </location>
</feature>
<dbReference type="GO" id="GO:0015074">
    <property type="term" value="P:DNA integration"/>
    <property type="evidence" value="ECO:0007669"/>
    <property type="project" value="UniProtKB-KW"/>
</dbReference>
<keyword evidence="11" id="KW-0460">Magnesium</keyword>
<dbReference type="SUPFAM" id="SSF56672">
    <property type="entry name" value="DNA/RNA polymerases"/>
    <property type="match status" value="1"/>
</dbReference>
<evidence type="ECO:0000256" key="18">
    <source>
        <dbReference type="PROSITE-ProRule" id="PRU00047"/>
    </source>
</evidence>
<evidence type="ECO:0000256" key="8">
    <source>
        <dbReference type="ARBA" id="ARBA00022750"/>
    </source>
</evidence>
<evidence type="ECO:0000256" key="3">
    <source>
        <dbReference type="ARBA" id="ARBA00022670"/>
    </source>
</evidence>
<dbReference type="InterPro" id="IPR056924">
    <property type="entry name" value="SH3_Tf2-1"/>
</dbReference>
<feature type="region of interest" description="Disordered" evidence="19">
    <location>
        <begin position="1"/>
        <end position="48"/>
    </location>
</feature>
<evidence type="ECO:0000259" key="21">
    <source>
        <dbReference type="PROSITE" id="PS50878"/>
    </source>
</evidence>
<keyword evidence="10" id="KW-0378">Hydrolase</keyword>
<dbReference type="Pfam" id="PF08284">
    <property type="entry name" value="RVP_2"/>
    <property type="match status" value="1"/>
</dbReference>
<dbReference type="PROSITE" id="PS50158">
    <property type="entry name" value="ZF_CCHC"/>
    <property type="match status" value="1"/>
</dbReference>
<dbReference type="InterPro" id="IPR001878">
    <property type="entry name" value="Znf_CCHC"/>
</dbReference>
<feature type="compositionally biased region" description="Low complexity" evidence="19">
    <location>
        <begin position="2488"/>
        <end position="2504"/>
    </location>
</feature>
<dbReference type="PANTHER" id="PTHR37984:SF5">
    <property type="entry name" value="PROTEIN NYNRIN-LIKE"/>
    <property type="match status" value="1"/>
</dbReference>
<feature type="compositionally biased region" description="Basic and acidic residues" evidence="19">
    <location>
        <begin position="435"/>
        <end position="445"/>
    </location>
</feature>
<evidence type="ECO:0000256" key="12">
    <source>
        <dbReference type="ARBA" id="ARBA00022884"/>
    </source>
</evidence>
<dbReference type="InterPro" id="IPR001584">
    <property type="entry name" value="Integrase_cat-core"/>
</dbReference>
<dbReference type="GO" id="GO:0008270">
    <property type="term" value="F:zinc ion binding"/>
    <property type="evidence" value="ECO:0007669"/>
    <property type="project" value="UniProtKB-KW"/>
</dbReference>
<dbReference type="InterPro" id="IPR012337">
    <property type="entry name" value="RNaseH-like_sf"/>
</dbReference>
<feature type="domain" description="Integrase catalytic" evidence="22">
    <location>
        <begin position="1822"/>
        <end position="1985"/>
    </location>
</feature>
<keyword evidence="24" id="KW-1185">Reference proteome</keyword>
<dbReference type="Pfam" id="PF00098">
    <property type="entry name" value="zf-CCHC"/>
    <property type="match status" value="1"/>
</dbReference>
<dbReference type="GO" id="GO:0003723">
    <property type="term" value="F:RNA binding"/>
    <property type="evidence" value="ECO:0007669"/>
    <property type="project" value="UniProtKB-KW"/>
</dbReference>
<dbReference type="Gene3D" id="4.10.60.10">
    <property type="entry name" value="Zinc finger, CCHC-type"/>
    <property type="match status" value="1"/>
</dbReference>
<dbReference type="InterPro" id="IPR016197">
    <property type="entry name" value="Chromo-like_dom_sf"/>
</dbReference>
<dbReference type="CDD" id="cd01647">
    <property type="entry name" value="RT_LTR"/>
    <property type="match status" value="1"/>
</dbReference>
<evidence type="ECO:0000256" key="14">
    <source>
        <dbReference type="ARBA" id="ARBA00022918"/>
    </source>
</evidence>
<dbReference type="EC" id="2.7.7.49" evidence="1"/>
<evidence type="ECO:0000256" key="4">
    <source>
        <dbReference type="ARBA" id="ARBA00022679"/>
    </source>
</evidence>
<feature type="compositionally biased region" description="Basic residues" evidence="19">
    <location>
        <begin position="2214"/>
        <end position="2223"/>
    </location>
</feature>
<feature type="compositionally biased region" description="Basic residues" evidence="19">
    <location>
        <begin position="2533"/>
        <end position="2545"/>
    </location>
</feature>
<evidence type="ECO:0000256" key="5">
    <source>
        <dbReference type="ARBA" id="ARBA00022695"/>
    </source>
</evidence>
<dbReference type="PROSITE" id="PS50994">
    <property type="entry name" value="INTEGRASE"/>
    <property type="match status" value="1"/>
</dbReference>
<dbReference type="CDD" id="cd00303">
    <property type="entry name" value="retropepsin_like"/>
    <property type="match status" value="1"/>
</dbReference>
<dbReference type="Pfam" id="PF17917">
    <property type="entry name" value="RT_RNaseH"/>
    <property type="match status" value="1"/>
</dbReference>
<dbReference type="Pfam" id="PF24626">
    <property type="entry name" value="SH3_Tf2-1"/>
    <property type="match status" value="1"/>
</dbReference>
<dbReference type="SUPFAM" id="SSF57756">
    <property type="entry name" value="Retrovirus zinc finger-like domains"/>
    <property type="match status" value="1"/>
</dbReference>
<keyword evidence="12" id="KW-0694">RNA-binding</keyword>
<evidence type="ECO:0000259" key="20">
    <source>
        <dbReference type="PROSITE" id="PS50158"/>
    </source>
</evidence>
<feature type="domain" description="CCHC-type" evidence="20">
    <location>
        <begin position="453"/>
        <end position="469"/>
    </location>
</feature>
<dbReference type="Gene3D" id="1.10.340.70">
    <property type="match status" value="1"/>
</dbReference>
<dbReference type="EMBL" id="JAPEVG010000227">
    <property type="protein sequence ID" value="KAJ8473319.1"/>
    <property type="molecule type" value="Genomic_DNA"/>
</dbReference>
<evidence type="ECO:0000256" key="2">
    <source>
        <dbReference type="ARBA" id="ARBA00022664"/>
    </source>
</evidence>
<feature type="region of interest" description="Disordered" evidence="19">
    <location>
        <begin position="2214"/>
        <end position="2250"/>
    </location>
</feature>
<dbReference type="GO" id="GO:0005634">
    <property type="term" value="C:nucleus"/>
    <property type="evidence" value="ECO:0007669"/>
    <property type="project" value="UniProtKB-ARBA"/>
</dbReference>
<proteinExistence type="predicted"/>
<feature type="region of interest" description="Disordered" evidence="19">
    <location>
        <begin position="2388"/>
        <end position="2408"/>
    </location>
</feature>
<dbReference type="Pfam" id="PF17921">
    <property type="entry name" value="Integrase_H2C2"/>
    <property type="match status" value="1"/>
</dbReference>
<evidence type="ECO:0000256" key="9">
    <source>
        <dbReference type="ARBA" id="ARBA00022759"/>
    </source>
</evidence>
<keyword evidence="6" id="KW-0540">Nuclease</keyword>
<keyword evidence="8" id="KW-0064">Aspartyl protease</keyword>
<feature type="region of interest" description="Disordered" evidence="19">
    <location>
        <begin position="241"/>
        <end position="302"/>
    </location>
</feature>
<keyword evidence="3" id="KW-0645">Protease</keyword>
<dbReference type="GO" id="GO:0003887">
    <property type="term" value="F:DNA-directed DNA polymerase activity"/>
    <property type="evidence" value="ECO:0007669"/>
    <property type="project" value="UniProtKB-KW"/>
</dbReference>
<gene>
    <name evidence="23" type="ORF">ONZ51_g7961</name>
</gene>
<feature type="domain" description="Reverse transcriptase" evidence="21">
    <location>
        <begin position="1109"/>
        <end position="1295"/>
    </location>
</feature>
<dbReference type="InterPro" id="IPR041373">
    <property type="entry name" value="RT_RNaseH"/>
</dbReference>
<dbReference type="SUPFAM" id="SSF50630">
    <property type="entry name" value="Acid proteases"/>
    <property type="match status" value="1"/>
</dbReference>
<dbReference type="InterPro" id="IPR050951">
    <property type="entry name" value="Retrovirus_Pol_polyprotein"/>
</dbReference>
<keyword evidence="13" id="KW-0229">DNA integration</keyword>
<evidence type="ECO:0000256" key="15">
    <source>
        <dbReference type="ARBA" id="ARBA00022932"/>
    </source>
</evidence>
<feature type="region of interest" description="Disordered" evidence="19">
    <location>
        <begin position="372"/>
        <end position="445"/>
    </location>
</feature>
<sequence length="2545" mass="281105">MSRRYYLRSQTNGRTGTSQLGIPGTYRSTPAIGTDDSSSNASSAESEISVRATIQNSGPRHPTYSQVAALNTPSNGRSGIPEVHPDASNARETVADSSNIFVDHPRKDVTPPETSEVGPSVKLKTEDEDDGLWQEVRRGKHRTRNGKGGSSGSEASLGEGTSDLKSFRKGKAVDASAWVSLGIDPAELDPDAQRRELAAYSPVALEPQPCPEPAEISPQEREMDLVRQIEALEREIVRLRLESPAATPSDRGVPAGLPSEDPKTPGVDSQVGHLSASQGPLRSATSVRTSAIDKGKRRTTEPSPLADKIDLFLQLGLTVSEESKVEKLWYGLRPTIQAELWRAKLNPATSTWAEVQSEAEVAEIVLAVSAGVGRPGRQHDSPPARTSGPHPRGDHGRSQTVSRPSRSRSESGNGTPRSVGGTSTSGPQRPNQAPRAKEKLSKTEQDELRAAGKCYNCREAGHLARNCPKLTTVKSKGPGKPPGLASYSLEVASARIDDLRSLAETTARVESVEFNCVSIVVGECPDNPDDLGFNSSNSDRESDEPPWLCPMSDIGDDTESLPSLHTVNESDLAQSELSSRDEEDPILTMSWGELLTAQQPGKDFVHSEAKDTSLGPGGIHSSAWTLLASSSELWEGDSGDQGQDLLVPLELPQRRRDGRRRSTLGDVFEDQAASILQRNAPYFSEESSDGGTSIMVFSRDENHVSICYEDHRGLTKGGSFFPTIDGTIALPRVTLEDEEFDVVLWFRDQLRLYWPEEGEGPITLLAQRGERMGDAFSAQTAALLNEFIPWPTDMLSKGLGDVPRFKAFRYADFVLLEDAYLGISCEISISLLRQTRFDLLSWYSERTHERFRSPECFVLEGELASLFNQDGLSDALELNASSPTGAPPPIERNAASTRDFRRVIPEPIVVVVTINGQPARTLLDSGSLADFMSTKFAHQLGVPPQELEKPLPVQLAVQGSRAKVSCGCKAELQYQNVKETRYFDLMNLLNYDLILGTPFLTQHRMVLGFNPPKVVVGSAMAVEVPSGRSRTIASRAADVLEDELDKVRDQLRAYAAPICQDTSDAPFPPLRDINHSIPLKDPSKVLHWRPSKCPDALRPLWIEKRDAYLASGRWQMTSARNTSPMLLLKKPGTGVNGVPPRLRVVCDLRERNANTVKVTSPLPDMEGILRRLARKPYRSLIDGKDAYEQIRIAPEHVERTAMTTPDGNMVSLVLQQGDCNAVATYQSLMNHIFGPYIGKFMDVYLDDIAIYSDTVADHVKHCQMVIDILKKEQLYLSSTKLKFLCEEMKVLGRIVDRDGIRMDPNKVDSVLNWKVPTSRELVRGFLGSVGYLADDIATIRIPMGVLSSLTGSEVSFRWGHTEQRAFEEIKHLVHAHRTHHRVPLDYAPDAPSIWLVTDGSVSGIAGVVAQGNDWRTARVAAFFSAKLTSAQSNYAVHEIEMLAGVESMLRHRDVLLGCHFTWVTDHRGLIHLMAQKTLSGRQARWIEKISEFDFTIEYVPGVENVLADALSRIYSADAPGTVRAASEYVVHDDGEILPQYLATAPISTPVLAGAEASALMAMELRPRRHPQQTRSSTETVTPPAAGQQRTPTRNRQPAARTSGKEANEKPPSPVASSKHLAAAESGRAETSREFAKRIRRVVLHGPRGGGTSERRGGWGGDNITWFPSRWWRTRSGSGQPRDPATFLTYLSENPEAIDLQEALRDRYGEDQFFKRVLDAPRTHKNFRASADGLVFLHEKGRDVLCVPDVLHGGRGIREIVIHHAHTLLAHLGSYKTLSLLRDHVWWKTMAADVRRFCDTCQTCKRTKPNNQRPYGELHTLTVPTTPWEVIGIDFVGPLPESKDRDGAYDSIAVVIDHLTGMVHLVPCRTTYTAKQVAELVFAEVYRLHGMPRAIVSDRDSLFTSTFWTHLHRLVGVELRMSSAYHPETDGATERANRTVTQMLRQCVGNTQKDWVSKLPAIEFAINLARSDTTGYAPFFLNTGRMPRPMLWNDPSEDEFPGVRVYAQRVKQAVMAAHDSILAARVKQTRDANRKRRPAPFVEGDLVYVSTKNISLPKGLARKLAPKYIGPYRITKDFGNYSYRIDLPRNLRQRGVHDVFHASLLRVHEPSDDRLFPGRLEHQVADFGERSDEWVIERVITHQGRGEDALFEVLWRSGDRTWVPYSDIRHVHAMGEYFEALGVENIGQLPPGSGQPPKDDPQIFLGNLRPVRAGRGRGQFKGKPHPCPVLPRKSSRLPSRTRRLLPPSLPRSPPLTSSIWHSQLIHRLFLESVPFILHALLLIMVFTRHSFLERLPNNHLVLRSGTSGHRVQYTPEQVRLYSRFDRAIRLGRLEGAGHLSPAGYAEFRDLWAQDDDCPYQFSRYDAETGASTAIGVAIDVEDLAPVSPRVVVRPPDTASSSPSADPRYDSRKQSIVDDLIFDQLDRSRKAQAAIRARQEAKRSRAAAADDDDFGAPAQAWKKKKLAVGRTSATVSKAGSAAMDVDRDVAGTSAGQAAGASSAASGPLETPVDEEDELVEFHTDDEAPLAAPLKGKGKAAKGKGKAT</sequence>
<dbReference type="Gene3D" id="3.10.10.10">
    <property type="entry name" value="HIV Type 1 Reverse Transcriptase, subunit A, domain 1"/>
    <property type="match status" value="1"/>
</dbReference>
<dbReference type="PROSITE" id="PS50878">
    <property type="entry name" value="RT_POL"/>
    <property type="match status" value="1"/>
</dbReference>
<keyword evidence="14" id="KW-0695">RNA-directed DNA polymerase</keyword>
<dbReference type="InterPro" id="IPR036397">
    <property type="entry name" value="RNaseH_sf"/>
</dbReference>
<evidence type="ECO:0000256" key="19">
    <source>
        <dbReference type="SAM" id="MobiDB-lite"/>
    </source>
</evidence>
<dbReference type="GO" id="GO:0006310">
    <property type="term" value="P:DNA recombination"/>
    <property type="evidence" value="ECO:0007669"/>
    <property type="project" value="UniProtKB-KW"/>
</dbReference>
<accession>A0AAD7X8P5</accession>
<keyword evidence="18" id="KW-0862">Zinc</keyword>
<dbReference type="InterPro" id="IPR043502">
    <property type="entry name" value="DNA/RNA_pol_sf"/>
</dbReference>
<feature type="region of interest" description="Disordered" evidence="19">
    <location>
        <begin position="527"/>
        <end position="563"/>
    </location>
</feature>
<evidence type="ECO:0000256" key="1">
    <source>
        <dbReference type="ARBA" id="ARBA00012493"/>
    </source>
</evidence>
<feature type="compositionally biased region" description="Polar residues" evidence="19">
    <location>
        <begin position="398"/>
        <end position="431"/>
    </location>
</feature>
<dbReference type="Gene3D" id="3.30.420.10">
    <property type="entry name" value="Ribonuclease H-like superfamily/Ribonuclease H"/>
    <property type="match status" value="1"/>
</dbReference>
<evidence type="ECO:0000256" key="16">
    <source>
        <dbReference type="ARBA" id="ARBA00023125"/>
    </source>
</evidence>
<dbReference type="Gene3D" id="3.30.70.270">
    <property type="match status" value="2"/>
</dbReference>
<dbReference type="GO" id="GO:0006397">
    <property type="term" value="P:mRNA processing"/>
    <property type="evidence" value="ECO:0007669"/>
    <property type="project" value="UniProtKB-KW"/>
</dbReference>
<feature type="region of interest" description="Disordered" evidence="19">
    <location>
        <begin position="102"/>
        <end position="161"/>
    </location>
</feature>
<evidence type="ECO:0000256" key="17">
    <source>
        <dbReference type="ARBA" id="ARBA00023172"/>
    </source>
</evidence>
<dbReference type="GO" id="GO:0004519">
    <property type="term" value="F:endonuclease activity"/>
    <property type="evidence" value="ECO:0007669"/>
    <property type="project" value="UniProtKB-KW"/>
</dbReference>
<dbReference type="InterPro" id="IPR043128">
    <property type="entry name" value="Rev_trsase/Diguanyl_cyclase"/>
</dbReference>
<feature type="compositionally biased region" description="Low complexity" evidence="19">
    <location>
        <begin position="37"/>
        <end position="48"/>
    </location>
</feature>
<evidence type="ECO:0000259" key="22">
    <source>
        <dbReference type="PROSITE" id="PS50994"/>
    </source>
</evidence>
<dbReference type="Proteomes" id="UP001215151">
    <property type="component" value="Unassembled WGS sequence"/>
</dbReference>
<comment type="caution">
    <text evidence="23">The sequence shown here is derived from an EMBL/GenBank/DDBJ whole genome shotgun (WGS) entry which is preliminary data.</text>
</comment>
<feature type="region of interest" description="Disordered" evidence="19">
    <location>
        <begin position="1566"/>
        <end position="1632"/>
    </location>
</feature>
<feature type="compositionally biased region" description="Low complexity" evidence="19">
    <location>
        <begin position="2388"/>
        <end position="2404"/>
    </location>
</feature>
<reference evidence="23" key="1">
    <citation type="submission" date="2022-11" db="EMBL/GenBank/DDBJ databases">
        <title>Genome Sequence of Cubamyces cubensis.</title>
        <authorList>
            <person name="Buettner E."/>
        </authorList>
    </citation>
    <scope>NUCLEOTIDE SEQUENCE</scope>
    <source>
        <strain evidence="23">MPL-01</strain>
    </source>
</reference>
<protein>
    <recommendedName>
        <fullName evidence="1">RNA-directed DNA polymerase</fullName>
        <ecNumber evidence="1">2.7.7.49</ecNumber>
    </recommendedName>
</protein>
<keyword evidence="18" id="KW-0863">Zinc-finger</keyword>
<dbReference type="SUPFAM" id="SSF54160">
    <property type="entry name" value="Chromo domain-like"/>
    <property type="match status" value="1"/>
</dbReference>
<dbReference type="GO" id="GO:0006508">
    <property type="term" value="P:proteolysis"/>
    <property type="evidence" value="ECO:0007669"/>
    <property type="project" value="UniProtKB-KW"/>
</dbReference>
<keyword evidence="4" id="KW-0808">Transferase</keyword>
<dbReference type="InterPro" id="IPR021109">
    <property type="entry name" value="Peptidase_aspartic_dom_sf"/>
</dbReference>
<feature type="compositionally biased region" description="Polar residues" evidence="19">
    <location>
        <begin position="8"/>
        <end position="20"/>
    </location>
</feature>
<dbReference type="FunFam" id="3.30.420.10:FF:000032">
    <property type="entry name" value="Retrovirus-related Pol polyprotein from transposon 297-like Protein"/>
    <property type="match status" value="1"/>
</dbReference>
<dbReference type="CDD" id="cd09274">
    <property type="entry name" value="RNase_HI_RT_Ty3"/>
    <property type="match status" value="1"/>
</dbReference>
<evidence type="ECO:0000256" key="6">
    <source>
        <dbReference type="ARBA" id="ARBA00022722"/>
    </source>
</evidence>
<keyword evidence="17" id="KW-0233">DNA recombination</keyword>
<evidence type="ECO:0000256" key="11">
    <source>
        <dbReference type="ARBA" id="ARBA00022842"/>
    </source>
</evidence>